<evidence type="ECO:0000256" key="1">
    <source>
        <dbReference type="SAM" id="Phobius"/>
    </source>
</evidence>
<dbReference type="InterPro" id="IPR013656">
    <property type="entry name" value="PAS_4"/>
</dbReference>
<dbReference type="PANTHER" id="PTHR44757">
    <property type="entry name" value="DIGUANYLATE CYCLASE DGCP"/>
    <property type="match status" value="1"/>
</dbReference>
<dbReference type="Pfam" id="PF00990">
    <property type="entry name" value="GGDEF"/>
    <property type="match status" value="1"/>
</dbReference>
<protein>
    <submittedName>
        <fullName evidence="5">Diguanylate cyclase (GGDEF)-like protein/PAS domain S-box-containing protein</fullName>
    </submittedName>
</protein>
<dbReference type="Pfam" id="PF08448">
    <property type="entry name" value="PAS_4"/>
    <property type="match status" value="1"/>
</dbReference>
<dbReference type="Proteomes" id="UP000575068">
    <property type="component" value="Unassembled WGS sequence"/>
</dbReference>
<reference evidence="5 6" key="1">
    <citation type="submission" date="2020-08" db="EMBL/GenBank/DDBJ databases">
        <title>Genomic Encyclopedia of Type Strains, Phase IV (KMG-IV): sequencing the most valuable type-strain genomes for metagenomic binning, comparative biology and taxonomic classification.</title>
        <authorList>
            <person name="Goeker M."/>
        </authorList>
    </citation>
    <scope>NUCLEOTIDE SEQUENCE [LARGE SCALE GENOMIC DNA]</scope>
    <source>
        <strain evidence="5 6">DSM 7465</strain>
    </source>
</reference>
<dbReference type="EMBL" id="JACHOV010000003">
    <property type="protein sequence ID" value="MBB4640689.1"/>
    <property type="molecule type" value="Genomic_DNA"/>
</dbReference>
<comment type="caution">
    <text evidence="5">The sequence shown here is derived from an EMBL/GenBank/DDBJ whole genome shotgun (WGS) entry which is preliminary data.</text>
</comment>
<dbReference type="SUPFAM" id="SSF141868">
    <property type="entry name" value="EAL domain-like"/>
    <property type="match status" value="1"/>
</dbReference>
<dbReference type="Pfam" id="PF00563">
    <property type="entry name" value="EAL"/>
    <property type="match status" value="1"/>
</dbReference>
<accession>A0A840HSV4</accession>
<feature type="domain" description="PAC" evidence="2">
    <location>
        <begin position="291"/>
        <end position="345"/>
    </location>
</feature>
<dbReference type="InterPro" id="IPR052155">
    <property type="entry name" value="Biofilm_reg_signaling"/>
</dbReference>
<dbReference type="InterPro" id="IPR000014">
    <property type="entry name" value="PAS"/>
</dbReference>
<evidence type="ECO:0000313" key="5">
    <source>
        <dbReference type="EMBL" id="MBB4640689.1"/>
    </source>
</evidence>
<dbReference type="PROSITE" id="PS50113">
    <property type="entry name" value="PAC"/>
    <property type="match status" value="1"/>
</dbReference>
<keyword evidence="1" id="KW-1133">Transmembrane helix</keyword>
<dbReference type="NCBIfam" id="TIGR00254">
    <property type="entry name" value="GGDEF"/>
    <property type="match status" value="1"/>
</dbReference>
<dbReference type="InterPro" id="IPR000160">
    <property type="entry name" value="GGDEF_dom"/>
</dbReference>
<dbReference type="Gene3D" id="3.30.70.270">
    <property type="match status" value="1"/>
</dbReference>
<sequence>MTSQKLPLGVLMGFSSPAGMDVEQLRVLQLGSVDRLGFIYFLLSSFATIFVGGIFTKSVSLPLLAAWAFSSLGIGFLYYRTGWNRLRSEHAGVSASTVLRDGAGMLVQALVWSVPPIFFVHATDPVEMISLWVLMSCIMVGTALIYVGLPLSTLLFLTVLGSANAYMMLGIGSFHLAAVIVCYALLLLVTSLKHARAYSTQITATTQLQEKSEVVSLLLREFEDSNADWLWQTDAARRVTDVSTRFARALGKEPSEIEGKPLFQLLAGAAWETGEFAPSLHELAEKIKRRESFANLVLDVEIDGQRHWWELSASPRTDDKGAFQGFRGVGSDITKQRESSDKIAQLARFDTLTNLPNRLHLTEALEQAMQDMERWNTRCGFLMIDLDRFKSVNDTLGHLIGDRLLARVSERLRHVCSNNEVCGRLGGDEFAVVIREVHDTEYVEGLSLEIIEALSRPYEVDQHVLYIGASVGSAIAPRDGRTPETLIRSADLALYRSKEVGGGAHHGYEHRLHAHAEERRMLEIALREALEKNQLHLAYQPVVNAQTGVVEGFESLVRWTHPEMGSISPVKFIPVAEDARLIGPIGEWVLRTACKEAMNWPSHIRVAVNVSAEQLSDPNFVTAVTSALAHTGLPAHRLELEVTESVFMQGTGAEQVLDRLLSLGVKLSLDDFGTGYSSLGYLRKTRFSTIKIDRSFVQGASKNVPESIAIIRAVVALADSLGMSTTAEGVENEDEAEMINRLGCKKIQGYYYGRPMPAHEALALFGPSQRSAVA</sequence>
<feature type="transmembrane region" description="Helical" evidence="1">
    <location>
        <begin position="132"/>
        <end position="159"/>
    </location>
</feature>
<dbReference type="PANTHER" id="PTHR44757:SF10">
    <property type="entry name" value="MEMBRANE PROTEIN"/>
    <property type="match status" value="1"/>
</dbReference>
<dbReference type="SMART" id="SM00052">
    <property type="entry name" value="EAL"/>
    <property type="match status" value="1"/>
</dbReference>
<dbReference type="InterPro" id="IPR035965">
    <property type="entry name" value="PAS-like_dom_sf"/>
</dbReference>
<dbReference type="InterPro" id="IPR029787">
    <property type="entry name" value="Nucleotide_cyclase"/>
</dbReference>
<feature type="domain" description="GGDEF" evidence="4">
    <location>
        <begin position="377"/>
        <end position="510"/>
    </location>
</feature>
<dbReference type="SUPFAM" id="SSF55073">
    <property type="entry name" value="Nucleotide cyclase"/>
    <property type="match status" value="1"/>
</dbReference>
<evidence type="ECO:0000259" key="3">
    <source>
        <dbReference type="PROSITE" id="PS50883"/>
    </source>
</evidence>
<proteinExistence type="predicted"/>
<dbReference type="InterPro" id="IPR000700">
    <property type="entry name" value="PAS-assoc_C"/>
</dbReference>
<dbReference type="CDD" id="cd00130">
    <property type="entry name" value="PAS"/>
    <property type="match status" value="1"/>
</dbReference>
<dbReference type="Gene3D" id="3.30.450.20">
    <property type="entry name" value="PAS domain"/>
    <property type="match status" value="1"/>
</dbReference>
<feature type="transmembrane region" description="Helical" evidence="1">
    <location>
        <begin position="63"/>
        <end position="82"/>
    </location>
</feature>
<dbReference type="SUPFAM" id="SSF55785">
    <property type="entry name" value="PYP-like sensor domain (PAS domain)"/>
    <property type="match status" value="1"/>
</dbReference>
<keyword evidence="1" id="KW-0472">Membrane</keyword>
<dbReference type="InterPro" id="IPR043128">
    <property type="entry name" value="Rev_trsase/Diguanyl_cyclase"/>
</dbReference>
<keyword evidence="6" id="KW-1185">Reference proteome</keyword>
<dbReference type="NCBIfam" id="TIGR00229">
    <property type="entry name" value="sensory_box"/>
    <property type="match status" value="1"/>
</dbReference>
<keyword evidence="1" id="KW-0812">Transmembrane</keyword>
<dbReference type="RefSeq" id="WP_246414527.1">
    <property type="nucleotide sequence ID" value="NZ_JACHOV010000003.1"/>
</dbReference>
<gene>
    <name evidence="5" type="ORF">HNQ99_000982</name>
</gene>
<feature type="transmembrane region" description="Helical" evidence="1">
    <location>
        <begin position="102"/>
        <end position="120"/>
    </location>
</feature>
<dbReference type="Gene3D" id="3.20.20.450">
    <property type="entry name" value="EAL domain"/>
    <property type="match status" value="1"/>
</dbReference>
<evidence type="ECO:0000313" key="6">
    <source>
        <dbReference type="Proteomes" id="UP000575068"/>
    </source>
</evidence>
<dbReference type="PROSITE" id="PS50883">
    <property type="entry name" value="EAL"/>
    <property type="match status" value="1"/>
</dbReference>
<dbReference type="CDD" id="cd01948">
    <property type="entry name" value="EAL"/>
    <property type="match status" value="1"/>
</dbReference>
<name>A0A840HSV4_9SPHN</name>
<dbReference type="InterPro" id="IPR035919">
    <property type="entry name" value="EAL_sf"/>
</dbReference>
<feature type="transmembrane region" description="Helical" evidence="1">
    <location>
        <begin position="36"/>
        <end position="56"/>
    </location>
</feature>
<organism evidence="5 6">
    <name type="scientific">Rhizorhapis suberifaciens</name>
    <name type="common">corky root of lettuce</name>
    <dbReference type="NCBI Taxonomy" id="13656"/>
    <lineage>
        <taxon>Bacteria</taxon>
        <taxon>Pseudomonadati</taxon>
        <taxon>Pseudomonadota</taxon>
        <taxon>Alphaproteobacteria</taxon>
        <taxon>Sphingomonadales</taxon>
        <taxon>Sphingomonadaceae</taxon>
        <taxon>Rhizorhapis</taxon>
    </lineage>
</organism>
<dbReference type="CDD" id="cd01949">
    <property type="entry name" value="GGDEF"/>
    <property type="match status" value="1"/>
</dbReference>
<evidence type="ECO:0000259" key="4">
    <source>
        <dbReference type="PROSITE" id="PS50887"/>
    </source>
</evidence>
<dbReference type="SMART" id="SM00267">
    <property type="entry name" value="GGDEF"/>
    <property type="match status" value="1"/>
</dbReference>
<evidence type="ECO:0000259" key="2">
    <source>
        <dbReference type="PROSITE" id="PS50113"/>
    </source>
</evidence>
<feature type="transmembrane region" description="Helical" evidence="1">
    <location>
        <begin position="165"/>
        <end position="189"/>
    </location>
</feature>
<dbReference type="PROSITE" id="PS50887">
    <property type="entry name" value="GGDEF"/>
    <property type="match status" value="1"/>
</dbReference>
<dbReference type="InterPro" id="IPR001633">
    <property type="entry name" value="EAL_dom"/>
</dbReference>
<dbReference type="AlphaFoldDB" id="A0A840HSV4"/>
<feature type="domain" description="EAL" evidence="3">
    <location>
        <begin position="519"/>
        <end position="769"/>
    </location>
</feature>